<name>A0AAD8LM79_BABGI</name>
<feature type="signal peptide" evidence="2">
    <location>
        <begin position="1"/>
        <end position="21"/>
    </location>
</feature>
<keyword evidence="4" id="KW-1185">Reference proteome</keyword>
<evidence type="ECO:0000313" key="4">
    <source>
        <dbReference type="Proteomes" id="UP001230268"/>
    </source>
</evidence>
<dbReference type="Proteomes" id="UP001230268">
    <property type="component" value="Unassembled WGS sequence"/>
</dbReference>
<accession>A0AAD8LM79</accession>
<evidence type="ECO:0000256" key="1">
    <source>
        <dbReference type="SAM" id="MobiDB-lite"/>
    </source>
</evidence>
<dbReference type="AlphaFoldDB" id="A0AAD8LM79"/>
<evidence type="ECO:0000313" key="3">
    <source>
        <dbReference type="EMBL" id="KAK1443424.1"/>
    </source>
</evidence>
<dbReference type="InterPro" id="IPR004318">
    <property type="entry name" value="RAP-1"/>
</dbReference>
<reference evidence="3" key="1">
    <citation type="submission" date="2023-08" db="EMBL/GenBank/DDBJ databases">
        <title>Draft sequence of the Babesia gibsoni genome.</title>
        <authorList>
            <person name="Yamagishi J.Y."/>
            <person name="Xuan X.X."/>
        </authorList>
    </citation>
    <scope>NUCLEOTIDE SEQUENCE</scope>
    <source>
        <strain evidence="3">Azabu</strain>
    </source>
</reference>
<dbReference type="Pfam" id="PF03085">
    <property type="entry name" value="RAP-1"/>
    <property type="match status" value="1"/>
</dbReference>
<comment type="caution">
    <text evidence="3">The sequence shown here is derived from an EMBL/GenBank/DDBJ whole genome shotgun (WGS) entry which is preliminary data.</text>
</comment>
<sequence length="399" mass="45676">MVAPINFIYALVLAAAGCAHAYRSNATALSMVTTNSSNSPVKSLIAANEAIRNLHEAYKINTPMASYVEERSEEILYVVCRKAKKNNECRQQVKVYLDRCRESKCFELDFESFPKDKEYQPLFLPDPYQLETAFYLLKNCETDPTANEIDCIFANFIGAKKCSAYHNFLLNLALRNKTQLEALNSEQYGTVEAFINKYVLMATLFYKVYTELDVNYARIMNKLPFSRHFFNAKIHDYLTSFIKVNLPEDFGKCNAARLRHVMNGYDEYMKTQIPVFPRFAKTFAGMVTKTLVRCVSHYQKIPWYRKLYGLLTGFFKKVKEPTVEFFNEKIPYPIKVIAKGTTNRLRKVGKAAKARIKKVGNAALKHFMIPDNPEEEDEEGGLGKTDVTNIAEMDDVDGP</sequence>
<gene>
    <name evidence="3" type="ORF">BgAZ_203000</name>
</gene>
<evidence type="ECO:0000256" key="2">
    <source>
        <dbReference type="SAM" id="SignalP"/>
    </source>
</evidence>
<organism evidence="3 4">
    <name type="scientific">Babesia gibsoni</name>
    <dbReference type="NCBI Taxonomy" id="33632"/>
    <lineage>
        <taxon>Eukaryota</taxon>
        <taxon>Sar</taxon>
        <taxon>Alveolata</taxon>
        <taxon>Apicomplexa</taxon>
        <taxon>Aconoidasida</taxon>
        <taxon>Piroplasmida</taxon>
        <taxon>Babesiidae</taxon>
        <taxon>Babesia</taxon>
    </lineage>
</organism>
<proteinExistence type="predicted"/>
<feature type="region of interest" description="Disordered" evidence="1">
    <location>
        <begin position="371"/>
        <end position="399"/>
    </location>
</feature>
<dbReference type="EMBL" id="JAVEPI010000002">
    <property type="protein sequence ID" value="KAK1443424.1"/>
    <property type="molecule type" value="Genomic_DNA"/>
</dbReference>
<feature type="chain" id="PRO_5042053582" evidence="2">
    <location>
        <begin position="22"/>
        <end position="399"/>
    </location>
</feature>
<protein>
    <submittedName>
        <fullName evidence="3">Rhoptry-associated protein 1 like protein</fullName>
    </submittedName>
</protein>
<keyword evidence="2" id="KW-0732">Signal</keyword>